<dbReference type="Pfam" id="PF02230">
    <property type="entry name" value="Abhydrolase_2"/>
    <property type="match status" value="1"/>
</dbReference>
<dbReference type="InterPro" id="IPR050565">
    <property type="entry name" value="LYPA1-2/EST-like"/>
</dbReference>
<dbReference type="RefSeq" id="WP_121441944.1">
    <property type="nucleotide sequence ID" value="NZ_RCDA01000001.1"/>
</dbReference>
<evidence type="ECO:0000256" key="2">
    <source>
        <dbReference type="ARBA" id="ARBA00022801"/>
    </source>
</evidence>
<sequence length="226" mass="24774">MDSQRLDRVEVPTGPEPTASVIWLHGLGADGHDFEPIVPELRKTAAQCEVRYIFPHAPKRPVTVNGGAVMRAWYDLYDLGINRAQEDEEGIREAVGLVQGLIDEEKARGVPAERIVLAGFSMGGATALYSGLRHGERLAGLMGLSCYLPLADQLAEERSPANADTPVLLAHGTYDPVLPLQLGSAARDTLTGLGYRVEWQDYPMEHQVCMEEITLVDDWLSRVLAD</sequence>
<dbReference type="PANTHER" id="PTHR10655:SF17">
    <property type="entry name" value="LYSOPHOSPHOLIPASE-LIKE PROTEIN 1"/>
    <property type="match status" value="1"/>
</dbReference>
<comment type="caution">
    <text evidence="4">The sequence shown here is derived from an EMBL/GenBank/DDBJ whole genome shotgun (WGS) entry which is preliminary data.</text>
</comment>
<dbReference type="AlphaFoldDB" id="A0A498C8V0"/>
<dbReference type="OrthoDB" id="9801763at2"/>
<evidence type="ECO:0000259" key="3">
    <source>
        <dbReference type="Pfam" id="PF02230"/>
    </source>
</evidence>
<evidence type="ECO:0000313" key="5">
    <source>
        <dbReference type="Proteomes" id="UP000275461"/>
    </source>
</evidence>
<gene>
    <name evidence="4" type="ORF">DFR31_1482</name>
</gene>
<comment type="similarity">
    <text evidence="1">Belongs to the AB hydrolase superfamily. AB hydrolase 2 family.</text>
</comment>
<dbReference type="PANTHER" id="PTHR10655">
    <property type="entry name" value="LYSOPHOSPHOLIPASE-RELATED"/>
    <property type="match status" value="1"/>
</dbReference>
<keyword evidence="5" id="KW-1185">Reference proteome</keyword>
<name>A0A498C8V0_9GAMM</name>
<organism evidence="4 5">
    <name type="scientific">Alkalispirillum mobile</name>
    <dbReference type="NCBI Taxonomy" id="85925"/>
    <lineage>
        <taxon>Bacteria</taxon>
        <taxon>Pseudomonadati</taxon>
        <taxon>Pseudomonadota</taxon>
        <taxon>Gammaproteobacteria</taxon>
        <taxon>Chromatiales</taxon>
        <taxon>Ectothiorhodospiraceae</taxon>
        <taxon>Alkalispirillum</taxon>
    </lineage>
</organism>
<dbReference type="EMBL" id="RCDA01000001">
    <property type="protein sequence ID" value="RLK51539.1"/>
    <property type="molecule type" value="Genomic_DNA"/>
</dbReference>
<accession>A0A498C8V0</accession>
<dbReference type="InterPro" id="IPR029058">
    <property type="entry name" value="AB_hydrolase_fold"/>
</dbReference>
<dbReference type="SUPFAM" id="SSF53474">
    <property type="entry name" value="alpha/beta-Hydrolases"/>
    <property type="match status" value="1"/>
</dbReference>
<proteinExistence type="inferred from homology"/>
<feature type="domain" description="Phospholipase/carboxylesterase/thioesterase" evidence="3">
    <location>
        <begin position="16"/>
        <end position="222"/>
    </location>
</feature>
<evidence type="ECO:0000313" key="4">
    <source>
        <dbReference type="EMBL" id="RLK51539.1"/>
    </source>
</evidence>
<dbReference type="Gene3D" id="3.40.50.1820">
    <property type="entry name" value="alpha/beta hydrolase"/>
    <property type="match status" value="1"/>
</dbReference>
<reference evidence="4 5" key="1">
    <citation type="submission" date="2018-10" db="EMBL/GenBank/DDBJ databases">
        <title>Genomic Encyclopedia of Type Strains, Phase IV (KMG-IV): sequencing the most valuable type-strain genomes for metagenomic binning, comparative biology and taxonomic classification.</title>
        <authorList>
            <person name="Goeker M."/>
        </authorList>
    </citation>
    <scope>NUCLEOTIDE SEQUENCE [LARGE SCALE GENOMIC DNA]</scope>
    <source>
        <strain evidence="4 5">DSM 12769</strain>
    </source>
</reference>
<protein>
    <submittedName>
        <fullName evidence="4">Phospholipase/carboxylesterase</fullName>
    </submittedName>
</protein>
<evidence type="ECO:0000256" key="1">
    <source>
        <dbReference type="ARBA" id="ARBA00006499"/>
    </source>
</evidence>
<keyword evidence="2" id="KW-0378">Hydrolase</keyword>
<dbReference type="GO" id="GO:0016787">
    <property type="term" value="F:hydrolase activity"/>
    <property type="evidence" value="ECO:0007669"/>
    <property type="project" value="UniProtKB-KW"/>
</dbReference>
<dbReference type="Proteomes" id="UP000275461">
    <property type="component" value="Unassembled WGS sequence"/>
</dbReference>
<dbReference type="InterPro" id="IPR003140">
    <property type="entry name" value="PLipase/COase/thioEstase"/>
</dbReference>